<keyword evidence="3" id="KW-0028">Amino-acid biosynthesis</keyword>
<dbReference type="SUPFAM" id="SSF55021">
    <property type="entry name" value="ACT-like"/>
    <property type="match status" value="1"/>
</dbReference>
<dbReference type="InterPro" id="IPR002912">
    <property type="entry name" value="ACT_dom"/>
</dbReference>
<dbReference type="AlphaFoldDB" id="A0A1G4K9G4"/>
<sequence length="333" mass="37095">MVRVAFLGPFGTYSHQAALQQFPSENTTFIPQNTISDCFAQLSSDDSIEYAVVPLENSTNGQVVFTYDLLRDALVESQDSETSLTTSNIEIVAEQYVSIDLCLIAPAEIDLFSSDRPKIGRVYSHPQVWGQAAQYLKKLEEKVGPLDKVDASSTSGALKLCCDSYRNNTEFMDLAIAGRAAAAAHGGIIIDAPINDKKGNTTRFLVLARKSLNRVLLQPLPPVDGEQQKITLIAFTAEPDKPGSLVDVLTVFKEHGLNMCSIASRPFHPQVNNGKTTPTNSQQELQHKWQYIFFVEICDREENDWNSISRYIAELTCSYRIWGTFYRSGGYYK</sequence>
<evidence type="ECO:0000256" key="4">
    <source>
        <dbReference type="ARBA" id="ARBA00023141"/>
    </source>
</evidence>
<evidence type="ECO:0000256" key="1">
    <source>
        <dbReference type="ARBA" id="ARBA00004741"/>
    </source>
</evidence>
<evidence type="ECO:0000256" key="3">
    <source>
        <dbReference type="ARBA" id="ARBA00022605"/>
    </source>
</evidence>
<dbReference type="PIRSF" id="PIRSF001500">
    <property type="entry name" value="Chor_mut_pdt_Ppr"/>
    <property type="match status" value="1"/>
</dbReference>
<feature type="domain" description="ACT" evidence="8">
    <location>
        <begin position="233"/>
        <end position="329"/>
    </location>
</feature>
<evidence type="ECO:0000259" key="7">
    <source>
        <dbReference type="PROSITE" id="PS51171"/>
    </source>
</evidence>
<dbReference type="Pfam" id="PF00800">
    <property type="entry name" value="PDT"/>
    <property type="match status" value="1"/>
</dbReference>
<dbReference type="SUPFAM" id="SSF53850">
    <property type="entry name" value="Periplasmic binding protein-like II"/>
    <property type="match status" value="1"/>
</dbReference>
<dbReference type="EC" id="4.2.1.51" evidence="2"/>
<dbReference type="PROSITE" id="PS51171">
    <property type="entry name" value="PREPHENATE_DEHYDR_3"/>
    <property type="match status" value="1"/>
</dbReference>
<organism evidence="9 10">
    <name type="scientific">Lachancea mirantina</name>
    <dbReference type="NCBI Taxonomy" id="1230905"/>
    <lineage>
        <taxon>Eukaryota</taxon>
        <taxon>Fungi</taxon>
        <taxon>Dikarya</taxon>
        <taxon>Ascomycota</taxon>
        <taxon>Saccharomycotina</taxon>
        <taxon>Saccharomycetes</taxon>
        <taxon>Saccharomycetales</taxon>
        <taxon>Saccharomycetaceae</taxon>
        <taxon>Lachancea</taxon>
    </lineage>
</organism>
<dbReference type="PANTHER" id="PTHR21022">
    <property type="entry name" value="PREPHENATE DEHYDRATASE P PROTEIN"/>
    <property type="match status" value="1"/>
</dbReference>
<accession>A0A1G4K9G4</accession>
<dbReference type="EMBL" id="LT598469">
    <property type="protein sequence ID" value="SCV00718.1"/>
    <property type="molecule type" value="Genomic_DNA"/>
</dbReference>
<dbReference type="GO" id="GO:0004664">
    <property type="term" value="F:prephenate dehydratase activity"/>
    <property type="evidence" value="ECO:0007669"/>
    <property type="project" value="UniProtKB-EC"/>
</dbReference>
<dbReference type="CDD" id="cd13532">
    <property type="entry name" value="PBP2_PDT_like"/>
    <property type="match status" value="1"/>
</dbReference>
<dbReference type="OrthoDB" id="983542at2759"/>
<evidence type="ECO:0000256" key="5">
    <source>
        <dbReference type="ARBA" id="ARBA00023222"/>
    </source>
</evidence>
<evidence type="ECO:0000313" key="10">
    <source>
        <dbReference type="Proteomes" id="UP000191024"/>
    </source>
</evidence>
<feature type="domain" description="Prephenate dehydratase" evidence="7">
    <location>
        <begin position="3"/>
        <end position="209"/>
    </location>
</feature>
<dbReference type="InterPro" id="IPR008242">
    <property type="entry name" value="Chor_mutase/pphenate_deHydtase"/>
</dbReference>
<keyword evidence="5" id="KW-0584">Phenylalanine biosynthesis</keyword>
<keyword evidence="10" id="KW-1185">Reference proteome</keyword>
<reference evidence="9 10" key="1">
    <citation type="submission" date="2016-03" db="EMBL/GenBank/DDBJ databases">
        <authorList>
            <person name="Devillers H."/>
        </authorList>
    </citation>
    <scope>NUCLEOTIDE SEQUENCE [LARGE SCALE GENOMIC DNA]</scope>
    <source>
        <strain evidence="9">CBS 11717</strain>
    </source>
</reference>
<evidence type="ECO:0000313" key="9">
    <source>
        <dbReference type="EMBL" id="SCV00718.1"/>
    </source>
</evidence>
<dbReference type="Gene3D" id="3.30.70.260">
    <property type="match status" value="1"/>
</dbReference>
<keyword evidence="4" id="KW-0057">Aromatic amino acid biosynthesis</keyword>
<dbReference type="PANTHER" id="PTHR21022:SF19">
    <property type="entry name" value="PREPHENATE DEHYDRATASE-RELATED"/>
    <property type="match status" value="1"/>
</dbReference>
<protein>
    <recommendedName>
        <fullName evidence="2">prephenate dehydratase</fullName>
        <ecNumber evidence="2">4.2.1.51</ecNumber>
    </recommendedName>
</protein>
<dbReference type="Proteomes" id="UP000191024">
    <property type="component" value="Chromosome G"/>
</dbReference>
<dbReference type="STRING" id="1230905.A0A1G4K9G4"/>
<dbReference type="FunFam" id="3.40.190.10:FF:000254">
    <property type="entry name" value="Prephenate dehydratase"/>
    <property type="match status" value="1"/>
</dbReference>
<evidence type="ECO:0000259" key="8">
    <source>
        <dbReference type="PROSITE" id="PS51671"/>
    </source>
</evidence>
<gene>
    <name evidence="9" type="ORF">LAMI_0G06876G</name>
</gene>
<dbReference type="InterPro" id="IPR001086">
    <property type="entry name" value="Preph_deHydtase"/>
</dbReference>
<keyword evidence="6" id="KW-0456">Lyase</keyword>
<name>A0A1G4K9G4_9SACH</name>
<dbReference type="GO" id="GO:0009094">
    <property type="term" value="P:L-phenylalanine biosynthetic process"/>
    <property type="evidence" value="ECO:0007669"/>
    <property type="project" value="UniProtKB-UniPathway"/>
</dbReference>
<dbReference type="CDD" id="cd04905">
    <property type="entry name" value="ACT_CM-PDT"/>
    <property type="match status" value="1"/>
</dbReference>
<dbReference type="PROSITE" id="PS51671">
    <property type="entry name" value="ACT"/>
    <property type="match status" value="1"/>
</dbReference>
<dbReference type="Gene3D" id="3.40.190.10">
    <property type="entry name" value="Periplasmic binding protein-like II"/>
    <property type="match status" value="2"/>
</dbReference>
<proteinExistence type="predicted"/>
<comment type="pathway">
    <text evidence="1">Amino-acid biosynthesis; L-phenylalanine biosynthesis; phenylpyruvate from prephenate: step 1/1.</text>
</comment>
<evidence type="ECO:0000256" key="2">
    <source>
        <dbReference type="ARBA" id="ARBA00013147"/>
    </source>
</evidence>
<dbReference type="GO" id="GO:0005737">
    <property type="term" value="C:cytoplasm"/>
    <property type="evidence" value="ECO:0007669"/>
    <property type="project" value="TreeGrafter"/>
</dbReference>
<dbReference type="UniPathway" id="UPA00121">
    <property type="reaction ID" value="UER00345"/>
</dbReference>
<dbReference type="InterPro" id="IPR045865">
    <property type="entry name" value="ACT-like_dom_sf"/>
</dbReference>
<evidence type="ECO:0000256" key="6">
    <source>
        <dbReference type="ARBA" id="ARBA00023239"/>
    </source>
</evidence>